<dbReference type="Proteomes" id="UP000001514">
    <property type="component" value="Unassembled WGS sequence"/>
</dbReference>
<dbReference type="KEGG" id="smo:SELMODRAFT_422858"/>
<dbReference type="EMBL" id="GL377623">
    <property type="protein sequence ID" value="EFJ15502.1"/>
    <property type="molecule type" value="Genomic_DNA"/>
</dbReference>
<evidence type="ECO:0000313" key="3">
    <source>
        <dbReference type="Proteomes" id="UP000001514"/>
    </source>
</evidence>
<feature type="region of interest" description="Disordered" evidence="1">
    <location>
        <begin position="1"/>
        <end position="68"/>
    </location>
</feature>
<proteinExistence type="predicted"/>
<feature type="compositionally biased region" description="Pro residues" evidence="1">
    <location>
        <begin position="21"/>
        <end position="32"/>
    </location>
</feature>
<accession>D8SJS5</accession>
<name>D8SJS5_SELML</name>
<dbReference type="PANTHER" id="PTHR33266">
    <property type="entry name" value="CHROMOSOME 15, WHOLE GENOME SHOTGUN SEQUENCE"/>
    <property type="match status" value="1"/>
</dbReference>
<gene>
    <name evidence="2" type="ORF">SELMODRAFT_422858</name>
</gene>
<sequence>MAREPLRLIWRRPARQEPQRSEPPPINDPSPPALCWRPKPLPPPDLPPPPGCSGHCKSHPRPPRVTIQHQDHRKLDSWLGLPGEIQESVLERLPLSSLMTGQAVSRAWTATLSAYCPRVPATLLVLRARGSVQLIAYDTRDRRWAGLPESCSLPESSCFVGAAGGLVCATTDCPGRLVVGNPLTGMWDDVVFPFRWHSTAANPIHALATRPRGGYQIISVNALGDGKVVVYDAGQWSTWKPIADYRHGVRGVDFMVGGDTLYYNIPLFHGGVIEIWLVSYSLCDQSTTVARPRWPVDIPSFVGVGAMVYCGGQLFVMDVICPDKEYFGCVLLLLPPYTVGVWRFVPESNEWVMETKCPVVTRGRRNGFCCDGGDTLWAVLLSEEGMVENLEAFENERPCGVWRRGTGYPRRSPIAAWFLERVNSVISSEKEGQLSCMAFCLAYFEAVLEEFLIVAPSLTPEKFVKILYRSGDTDEDGKASFPYPEQGIRFWDAVKVRVEQLLPVYVGEGLYQSKGDTSGECWKDWEERAARRMEPVVEKLERFSPGSNKLKVLFVFDEARILVPELLDKNVFLPLRRATSAFRQGDGVLALFADTAKIGNFAGEIWMDPSDRLPGTNLRLATPIWACFWADHGIVDWNTICRQHDIPEDDVLSEYWPLRYGRPLWWSTFRGGLERYSSARALTNVFNLARDKLLGGRGGWSKYALSPSSQDSRLKEEAALAVVGSRCAIHIDPHCAVVSTLVASYLMTVIKVNETRECLWAGWPMEPILAGAAADIMRELDRRQRNRELYFPLAMAFKSGWVSKGYRGELVARIIMLRALDKASMKARRSWCTVDEFVEELVGKSLLRLAREQDNHYEFICQKKQKVEGNGIKFLTNEVQQVAASKLCITSFHKIHKKSHELSQQDLRAASERRCAVVADDNTWGVDHFIADAEGTVKVHNQVKAKDSDYGLIDLAKESPAFCGLPNTGPFLSLHMNVLGDGDKVTLVDPHRVEQAVRGQTKSKVLEAVLESEAQAKTGGSKRKLWEKQRTRTRDCLSLGSLGLTCLGGIKSS</sequence>
<dbReference type="SUPFAM" id="SSF75011">
    <property type="entry name" value="3-carboxy-cis,cis-mucoante lactonizing enzyme"/>
    <property type="match status" value="1"/>
</dbReference>
<evidence type="ECO:0000313" key="2">
    <source>
        <dbReference type="EMBL" id="EFJ15502.1"/>
    </source>
</evidence>
<dbReference type="PANTHER" id="PTHR33266:SF1">
    <property type="entry name" value="F-BOX DOMAIN-CONTAINING PROTEIN"/>
    <property type="match status" value="1"/>
</dbReference>
<dbReference type="HOGENOM" id="CLU_290606_0_0_1"/>
<dbReference type="Gramene" id="EFJ15502">
    <property type="protein sequence ID" value="EFJ15502"/>
    <property type="gene ID" value="SELMODRAFT_422858"/>
</dbReference>
<evidence type="ECO:0000256" key="1">
    <source>
        <dbReference type="SAM" id="MobiDB-lite"/>
    </source>
</evidence>
<evidence type="ECO:0008006" key="4">
    <source>
        <dbReference type="Google" id="ProtNLM"/>
    </source>
</evidence>
<feature type="compositionally biased region" description="Pro residues" evidence="1">
    <location>
        <begin position="39"/>
        <end position="51"/>
    </location>
</feature>
<reference evidence="2 3" key="1">
    <citation type="journal article" date="2011" name="Science">
        <title>The Selaginella genome identifies genetic changes associated with the evolution of vascular plants.</title>
        <authorList>
            <person name="Banks J.A."/>
            <person name="Nishiyama T."/>
            <person name="Hasebe M."/>
            <person name="Bowman J.L."/>
            <person name="Gribskov M."/>
            <person name="dePamphilis C."/>
            <person name="Albert V.A."/>
            <person name="Aono N."/>
            <person name="Aoyama T."/>
            <person name="Ambrose B.A."/>
            <person name="Ashton N.W."/>
            <person name="Axtell M.J."/>
            <person name="Barker E."/>
            <person name="Barker M.S."/>
            <person name="Bennetzen J.L."/>
            <person name="Bonawitz N.D."/>
            <person name="Chapple C."/>
            <person name="Cheng C."/>
            <person name="Correa L.G."/>
            <person name="Dacre M."/>
            <person name="DeBarry J."/>
            <person name="Dreyer I."/>
            <person name="Elias M."/>
            <person name="Engstrom E.M."/>
            <person name="Estelle M."/>
            <person name="Feng L."/>
            <person name="Finet C."/>
            <person name="Floyd S.K."/>
            <person name="Frommer W.B."/>
            <person name="Fujita T."/>
            <person name="Gramzow L."/>
            <person name="Gutensohn M."/>
            <person name="Harholt J."/>
            <person name="Hattori M."/>
            <person name="Heyl A."/>
            <person name="Hirai T."/>
            <person name="Hiwatashi Y."/>
            <person name="Ishikawa M."/>
            <person name="Iwata M."/>
            <person name="Karol K.G."/>
            <person name="Koehler B."/>
            <person name="Kolukisaoglu U."/>
            <person name="Kubo M."/>
            <person name="Kurata T."/>
            <person name="Lalonde S."/>
            <person name="Li K."/>
            <person name="Li Y."/>
            <person name="Litt A."/>
            <person name="Lyons E."/>
            <person name="Manning G."/>
            <person name="Maruyama T."/>
            <person name="Michael T.P."/>
            <person name="Mikami K."/>
            <person name="Miyazaki S."/>
            <person name="Morinaga S."/>
            <person name="Murata T."/>
            <person name="Mueller-Roeber B."/>
            <person name="Nelson D.R."/>
            <person name="Obara M."/>
            <person name="Oguri Y."/>
            <person name="Olmstead R.G."/>
            <person name="Onodera N."/>
            <person name="Petersen B.L."/>
            <person name="Pils B."/>
            <person name="Prigge M."/>
            <person name="Rensing S.A."/>
            <person name="Riano-Pachon D.M."/>
            <person name="Roberts A.W."/>
            <person name="Sato Y."/>
            <person name="Scheller H.V."/>
            <person name="Schulz B."/>
            <person name="Schulz C."/>
            <person name="Shakirov E.V."/>
            <person name="Shibagaki N."/>
            <person name="Shinohara N."/>
            <person name="Shippen D.E."/>
            <person name="Soerensen I."/>
            <person name="Sotooka R."/>
            <person name="Sugimoto N."/>
            <person name="Sugita M."/>
            <person name="Sumikawa N."/>
            <person name="Tanurdzic M."/>
            <person name="Theissen G."/>
            <person name="Ulvskov P."/>
            <person name="Wakazuki S."/>
            <person name="Weng J.K."/>
            <person name="Willats W.W."/>
            <person name="Wipf D."/>
            <person name="Wolf P.G."/>
            <person name="Yang L."/>
            <person name="Zimmer A.D."/>
            <person name="Zhu Q."/>
            <person name="Mitros T."/>
            <person name="Hellsten U."/>
            <person name="Loque D."/>
            <person name="Otillar R."/>
            <person name="Salamov A."/>
            <person name="Schmutz J."/>
            <person name="Shapiro H."/>
            <person name="Lindquist E."/>
            <person name="Lucas S."/>
            <person name="Rokhsar D."/>
            <person name="Grigoriev I.V."/>
        </authorList>
    </citation>
    <scope>NUCLEOTIDE SEQUENCE [LARGE SCALE GENOMIC DNA]</scope>
</reference>
<organism evidence="3">
    <name type="scientific">Selaginella moellendorffii</name>
    <name type="common">Spikemoss</name>
    <dbReference type="NCBI Taxonomy" id="88036"/>
    <lineage>
        <taxon>Eukaryota</taxon>
        <taxon>Viridiplantae</taxon>
        <taxon>Streptophyta</taxon>
        <taxon>Embryophyta</taxon>
        <taxon>Tracheophyta</taxon>
        <taxon>Lycopodiopsida</taxon>
        <taxon>Selaginellales</taxon>
        <taxon>Selaginellaceae</taxon>
        <taxon>Selaginella</taxon>
    </lineage>
</organism>
<dbReference type="InParanoid" id="D8SJS5"/>
<dbReference type="AlphaFoldDB" id="D8SJS5"/>
<keyword evidence="3" id="KW-1185">Reference proteome</keyword>
<protein>
    <recommendedName>
        <fullName evidence="4">F-box domain-containing protein</fullName>
    </recommendedName>
</protein>